<dbReference type="EMBL" id="HACG01027243">
    <property type="protein sequence ID" value="CEK74108.1"/>
    <property type="molecule type" value="Transcribed_RNA"/>
</dbReference>
<proteinExistence type="predicted"/>
<sequence>MSRTFPPKQSFRFLTHRPDGMPPAKSLAQSMNSVAPATVLGISVKNCMLFGQILTYTLQNTRQMS</sequence>
<accession>A0A0B6ZZT1</accession>
<dbReference type="AlphaFoldDB" id="A0A0B6ZZT1"/>
<protein>
    <submittedName>
        <fullName evidence="1">Uncharacterized protein</fullName>
    </submittedName>
</protein>
<name>A0A0B6ZZT1_9EUPU</name>
<gene>
    <name evidence="1" type="primary">ORF89686</name>
</gene>
<reference evidence="1" key="1">
    <citation type="submission" date="2014-12" db="EMBL/GenBank/DDBJ databases">
        <title>Insight into the proteome of Arion vulgaris.</title>
        <authorList>
            <person name="Aradska J."/>
            <person name="Bulat T."/>
            <person name="Smidak R."/>
            <person name="Sarate P."/>
            <person name="Gangsoo J."/>
            <person name="Sialana F."/>
            <person name="Bilban M."/>
            <person name="Lubec G."/>
        </authorList>
    </citation>
    <scope>NUCLEOTIDE SEQUENCE</scope>
    <source>
        <tissue evidence="1">Skin</tissue>
    </source>
</reference>
<evidence type="ECO:0000313" key="1">
    <source>
        <dbReference type="EMBL" id="CEK74108.1"/>
    </source>
</evidence>
<organism evidence="1">
    <name type="scientific">Arion vulgaris</name>
    <dbReference type="NCBI Taxonomy" id="1028688"/>
    <lineage>
        <taxon>Eukaryota</taxon>
        <taxon>Metazoa</taxon>
        <taxon>Spiralia</taxon>
        <taxon>Lophotrochozoa</taxon>
        <taxon>Mollusca</taxon>
        <taxon>Gastropoda</taxon>
        <taxon>Heterobranchia</taxon>
        <taxon>Euthyneura</taxon>
        <taxon>Panpulmonata</taxon>
        <taxon>Eupulmonata</taxon>
        <taxon>Stylommatophora</taxon>
        <taxon>Helicina</taxon>
        <taxon>Arionoidea</taxon>
        <taxon>Arionidae</taxon>
        <taxon>Arion</taxon>
    </lineage>
</organism>